<feature type="non-terminal residue" evidence="1">
    <location>
        <position position="23"/>
    </location>
</feature>
<dbReference type="EMBL" id="QNZJ01000142">
    <property type="protein sequence ID" value="RTZ86689.1"/>
    <property type="molecule type" value="Genomic_DNA"/>
</dbReference>
<name>A0A432GT65_9DELT</name>
<evidence type="ECO:0000313" key="1">
    <source>
        <dbReference type="EMBL" id="RTZ86689.1"/>
    </source>
</evidence>
<organism evidence="1 2">
    <name type="scientific">SAR324 cluster bacterium</name>
    <dbReference type="NCBI Taxonomy" id="2024889"/>
    <lineage>
        <taxon>Bacteria</taxon>
        <taxon>Deltaproteobacteria</taxon>
        <taxon>SAR324 cluster</taxon>
    </lineage>
</organism>
<dbReference type="Proteomes" id="UP000287719">
    <property type="component" value="Unassembled WGS sequence"/>
</dbReference>
<accession>A0A432GT65</accession>
<dbReference type="AlphaFoldDB" id="A0A432GT65"/>
<gene>
    <name evidence="1" type="ORF">DSY95_03260</name>
</gene>
<comment type="caution">
    <text evidence="1">The sequence shown here is derived from an EMBL/GenBank/DDBJ whole genome shotgun (WGS) entry which is preliminary data.</text>
</comment>
<protein>
    <submittedName>
        <fullName evidence="1">tRNA-binding protein</fullName>
    </submittedName>
</protein>
<reference evidence="1 2" key="1">
    <citation type="submission" date="2018-06" db="EMBL/GenBank/DDBJ databases">
        <title>Combined omics and stable isotope probing to characterize newly discovered Mariana Back-Arc vent microbial communities.</title>
        <authorList>
            <person name="Trembath-Reichert E."/>
            <person name="Huber J.A."/>
        </authorList>
    </citation>
    <scope>NUCLEOTIDE SEQUENCE [LARGE SCALE GENOMIC DNA]</scope>
    <source>
        <strain evidence="1">MAG 54</strain>
    </source>
</reference>
<evidence type="ECO:0000313" key="2">
    <source>
        <dbReference type="Proteomes" id="UP000287719"/>
    </source>
</evidence>
<proteinExistence type="predicted"/>
<sequence length="23" mass="2726">MEEINFEDFLRVQIRTGTILEAT</sequence>